<accession>A0A8H6RT44</accession>
<protein>
    <submittedName>
        <fullName evidence="1">Uncharacterized protein</fullName>
    </submittedName>
</protein>
<dbReference type="OrthoDB" id="3641738at2759"/>
<dbReference type="EMBL" id="JABCIY010000024">
    <property type="protein sequence ID" value="KAF7196729.1"/>
    <property type="molecule type" value="Genomic_DNA"/>
</dbReference>
<evidence type="ECO:0000313" key="2">
    <source>
        <dbReference type="Proteomes" id="UP000660729"/>
    </source>
</evidence>
<gene>
    <name evidence="1" type="ORF">HII31_02099</name>
</gene>
<dbReference type="AlphaFoldDB" id="A0A8H6RT44"/>
<keyword evidence="2" id="KW-1185">Reference proteome</keyword>
<evidence type="ECO:0000313" key="1">
    <source>
        <dbReference type="EMBL" id="KAF7196729.1"/>
    </source>
</evidence>
<name>A0A8H6RT44_9PEZI</name>
<comment type="caution">
    <text evidence="1">The sequence shown here is derived from an EMBL/GenBank/DDBJ whole genome shotgun (WGS) entry which is preliminary data.</text>
</comment>
<reference evidence="1" key="1">
    <citation type="submission" date="2020-04" db="EMBL/GenBank/DDBJ databases">
        <title>Draft genome resource of the tomato pathogen Pseudocercospora fuligena.</title>
        <authorList>
            <person name="Zaccaron A."/>
        </authorList>
    </citation>
    <scope>NUCLEOTIDE SEQUENCE</scope>
    <source>
        <strain evidence="1">PF001</strain>
    </source>
</reference>
<organism evidence="1 2">
    <name type="scientific">Pseudocercospora fuligena</name>
    <dbReference type="NCBI Taxonomy" id="685502"/>
    <lineage>
        <taxon>Eukaryota</taxon>
        <taxon>Fungi</taxon>
        <taxon>Dikarya</taxon>
        <taxon>Ascomycota</taxon>
        <taxon>Pezizomycotina</taxon>
        <taxon>Dothideomycetes</taxon>
        <taxon>Dothideomycetidae</taxon>
        <taxon>Mycosphaerellales</taxon>
        <taxon>Mycosphaerellaceae</taxon>
        <taxon>Pseudocercospora</taxon>
    </lineage>
</organism>
<sequence length="119" mass="13695">MSTHQARYQNLLSLAQSGSKVTNADLATPSSEPPQYQRLVQMARSGEKAPSLDEKELDDDTSSIVSMQDFIKRAEKVNVSRRQAVAMKIRQWSAEGKATWKRIEPYYREFQYWVMMGPH</sequence>
<proteinExistence type="predicted"/>
<dbReference type="Proteomes" id="UP000660729">
    <property type="component" value="Unassembled WGS sequence"/>
</dbReference>